<dbReference type="PANTHER" id="PTHR23542:SF1">
    <property type="entry name" value="MAJOR FACILITATOR SUPERFAMILY (MFS) PROFILE DOMAIN-CONTAINING PROTEIN"/>
    <property type="match status" value="1"/>
</dbReference>
<feature type="transmembrane region" description="Helical" evidence="6">
    <location>
        <begin position="216"/>
        <end position="232"/>
    </location>
</feature>
<evidence type="ECO:0000256" key="6">
    <source>
        <dbReference type="SAM" id="Phobius"/>
    </source>
</evidence>
<evidence type="ECO:0000256" key="3">
    <source>
        <dbReference type="ARBA" id="ARBA00022989"/>
    </source>
</evidence>
<feature type="region of interest" description="Disordered" evidence="5">
    <location>
        <begin position="53"/>
        <end position="95"/>
    </location>
</feature>
<dbReference type="SUPFAM" id="SSF103473">
    <property type="entry name" value="MFS general substrate transporter"/>
    <property type="match status" value="2"/>
</dbReference>
<keyword evidence="4 6" id="KW-0472">Membrane</keyword>
<evidence type="ECO:0000259" key="7">
    <source>
        <dbReference type="PROSITE" id="PS50850"/>
    </source>
</evidence>
<dbReference type="InterPro" id="IPR011701">
    <property type="entry name" value="MFS"/>
</dbReference>
<dbReference type="KEGG" id="sast:CD934_00750"/>
<evidence type="ECO:0000313" key="9">
    <source>
        <dbReference type="Proteomes" id="UP000316215"/>
    </source>
</evidence>
<dbReference type="Pfam" id="PF07690">
    <property type="entry name" value="MFS_1"/>
    <property type="match status" value="1"/>
</dbReference>
<feature type="compositionally biased region" description="Basic residues" evidence="5">
    <location>
        <begin position="72"/>
        <end position="91"/>
    </location>
</feature>
<dbReference type="InterPro" id="IPR036259">
    <property type="entry name" value="MFS_trans_sf"/>
</dbReference>
<dbReference type="GO" id="GO:0022857">
    <property type="term" value="F:transmembrane transporter activity"/>
    <property type="evidence" value="ECO:0007669"/>
    <property type="project" value="InterPro"/>
</dbReference>
<feature type="domain" description="Major facilitator superfamily (MFS) profile" evidence="7">
    <location>
        <begin position="326"/>
        <end position="519"/>
    </location>
</feature>
<keyword evidence="9" id="KW-1185">Reference proteome</keyword>
<keyword evidence="3 6" id="KW-1133">Transmembrane helix</keyword>
<dbReference type="Proteomes" id="UP000316215">
    <property type="component" value="Chromosome"/>
</dbReference>
<proteinExistence type="predicted"/>
<evidence type="ECO:0000256" key="2">
    <source>
        <dbReference type="ARBA" id="ARBA00022692"/>
    </source>
</evidence>
<keyword evidence="2 6" id="KW-0812">Transmembrane</keyword>
<feature type="transmembrane region" description="Helical" evidence="6">
    <location>
        <begin position="282"/>
        <end position="302"/>
    </location>
</feature>
<feature type="transmembrane region" description="Helical" evidence="6">
    <location>
        <begin position="449"/>
        <end position="471"/>
    </location>
</feature>
<comment type="subcellular location">
    <subcellularLocation>
        <location evidence="1">Cell membrane</location>
        <topology evidence="1">Multi-pass membrane protein</topology>
    </subcellularLocation>
</comment>
<protein>
    <submittedName>
        <fullName evidence="8">MFS transporter</fullName>
    </submittedName>
</protein>
<feature type="transmembrane region" description="Helical" evidence="6">
    <location>
        <begin position="192"/>
        <end position="210"/>
    </location>
</feature>
<dbReference type="PROSITE" id="PS50850">
    <property type="entry name" value="MFS"/>
    <property type="match status" value="1"/>
</dbReference>
<dbReference type="InterPro" id="IPR020846">
    <property type="entry name" value="MFS_dom"/>
</dbReference>
<evidence type="ECO:0000313" key="8">
    <source>
        <dbReference type="EMBL" id="QDI67368.1"/>
    </source>
</evidence>
<feature type="transmembrane region" description="Helical" evidence="6">
    <location>
        <begin position="330"/>
        <end position="351"/>
    </location>
</feature>
<evidence type="ECO:0000256" key="5">
    <source>
        <dbReference type="SAM" id="MobiDB-lite"/>
    </source>
</evidence>
<evidence type="ECO:0000256" key="4">
    <source>
        <dbReference type="ARBA" id="ARBA00023136"/>
    </source>
</evidence>
<reference evidence="8 9" key="1">
    <citation type="submission" date="2017-07" db="EMBL/GenBank/DDBJ databases">
        <title>The Complete Genome of Streptomyces asterosporus-ZSY.</title>
        <authorList>
            <person name="Zhang S."/>
        </authorList>
    </citation>
    <scope>NUCLEOTIDE SEQUENCE [LARGE SCALE GENOMIC DNA]</scope>
    <source>
        <strain evidence="8 9">DSM 41452</strain>
    </source>
</reference>
<organism evidence="8 9">
    <name type="scientific">Streptomyces calvus</name>
    <dbReference type="NCBI Taxonomy" id="67282"/>
    <lineage>
        <taxon>Bacteria</taxon>
        <taxon>Bacillati</taxon>
        <taxon>Actinomycetota</taxon>
        <taxon>Actinomycetes</taxon>
        <taxon>Kitasatosporales</taxon>
        <taxon>Streptomycetaceae</taxon>
        <taxon>Streptomyces</taxon>
    </lineage>
</organism>
<dbReference type="GO" id="GO:0005886">
    <property type="term" value="C:plasma membrane"/>
    <property type="evidence" value="ECO:0007669"/>
    <property type="project" value="UniProtKB-SubCell"/>
</dbReference>
<feature type="transmembrane region" description="Helical" evidence="6">
    <location>
        <begin position="477"/>
        <end position="498"/>
    </location>
</feature>
<feature type="transmembrane region" description="Helical" evidence="6">
    <location>
        <begin position="363"/>
        <end position="382"/>
    </location>
</feature>
<evidence type="ECO:0000256" key="1">
    <source>
        <dbReference type="ARBA" id="ARBA00004651"/>
    </source>
</evidence>
<sequence>MSTAGKGNCFFRARGPYGRWASPPFTARTAGGPYGRTLPFAFAVAFTLPSKRNRSAHPLHTPAGQCPAAGRRCIRSSPHSRGRPRRPRTRPPFKPICTGPALDPLSSHFRSSLVLAAYRTFFAQPKVIPLFAANFLGRMTGGMAPLGITLFLRSHDHGFGFIGLVLAVYQLSSATGGPLLGRAVDRFGQVPVLCGSALGAAAGYVLLVGSGGDNRQAALAAVMLAGLLAPPLEPCLRSLWPNVLAKPELVATAYALDASLQEIIFIVGPLLIVLAGELAGQGTALLLTAVLMLLGTAAYALPHRAVRAWRGRPHQPDWAGPLRSTVLRRFVLAMVGVGVGLGALNIGTVAYEEHVGQPGLSGVLLGTFAGSSLVGGLVYGVVRWRIAPAGRLPWLMSGSSLGFALMISVPRPALALVLTAAAGLFLSPVMACGFSLISEHVPNGTATEAFAWMATAVTAGNALGAYLAGLAVQQGGLRAVFVLPVVAALAAALVALTLGRAARGGPRLPEPRPVSEAVR</sequence>
<feature type="transmembrane region" description="Helical" evidence="6">
    <location>
        <begin position="158"/>
        <end position="180"/>
    </location>
</feature>
<accession>A0A514JKG8</accession>
<feature type="transmembrane region" description="Helical" evidence="6">
    <location>
        <begin position="253"/>
        <end position="276"/>
    </location>
</feature>
<name>A0A514JKG8_9ACTN</name>
<feature type="transmembrane region" description="Helical" evidence="6">
    <location>
        <begin position="413"/>
        <end position="437"/>
    </location>
</feature>
<dbReference type="EMBL" id="CP022310">
    <property type="protein sequence ID" value="QDI67368.1"/>
    <property type="molecule type" value="Genomic_DNA"/>
</dbReference>
<feature type="transmembrane region" description="Helical" evidence="6">
    <location>
        <begin position="127"/>
        <end position="152"/>
    </location>
</feature>
<gene>
    <name evidence="8" type="ORF">CD934_00750</name>
</gene>
<dbReference type="Gene3D" id="1.20.1250.20">
    <property type="entry name" value="MFS general substrate transporter like domains"/>
    <property type="match status" value="1"/>
</dbReference>
<dbReference type="AlphaFoldDB" id="A0A514JKG8"/>
<dbReference type="PANTHER" id="PTHR23542">
    <property type="match status" value="1"/>
</dbReference>